<evidence type="ECO:0000313" key="2">
    <source>
        <dbReference type="Ensembl" id="ENSCMIP00000032055.1"/>
    </source>
</evidence>
<dbReference type="InterPro" id="IPR008405">
    <property type="entry name" value="ApoL"/>
</dbReference>
<protein>
    <submittedName>
        <fullName evidence="2">Uncharacterized protein</fullName>
    </submittedName>
</protein>
<dbReference type="InParanoid" id="A0A4W3JIR6"/>
<reference evidence="2" key="4">
    <citation type="submission" date="2025-08" db="UniProtKB">
        <authorList>
            <consortium name="Ensembl"/>
        </authorList>
    </citation>
    <scope>IDENTIFICATION</scope>
</reference>
<dbReference type="GO" id="GO:0016020">
    <property type="term" value="C:membrane"/>
    <property type="evidence" value="ECO:0007669"/>
    <property type="project" value="TreeGrafter"/>
</dbReference>
<name>A0A4W3JIR6_CALMI</name>
<reference evidence="3" key="2">
    <citation type="journal article" date="2007" name="PLoS Biol.">
        <title>Survey sequencing and comparative analysis of the elephant shark (Callorhinchus milii) genome.</title>
        <authorList>
            <person name="Venkatesh B."/>
            <person name="Kirkness E.F."/>
            <person name="Loh Y.H."/>
            <person name="Halpern A.L."/>
            <person name="Lee A.P."/>
            <person name="Johnson J."/>
            <person name="Dandona N."/>
            <person name="Viswanathan L.D."/>
            <person name="Tay A."/>
            <person name="Venter J.C."/>
            <person name="Strausberg R.L."/>
            <person name="Brenner S."/>
        </authorList>
    </citation>
    <scope>NUCLEOTIDE SEQUENCE [LARGE SCALE GENOMIC DNA]</scope>
</reference>
<accession>A0A4W3JIR6</accession>
<dbReference type="GO" id="GO:0006869">
    <property type="term" value="P:lipid transport"/>
    <property type="evidence" value="ECO:0007669"/>
    <property type="project" value="InterPro"/>
</dbReference>
<keyword evidence="3" id="KW-1185">Reference proteome</keyword>
<dbReference type="Proteomes" id="UP000314986">
    <property type="component" value="Unassembled WGS sequence"/>
</dbReference>
<comment type="similarity">
    <text evidence="1">Belongs to the apolipoprotein L family.</text>
</comment>
<reference evidence="3" key="3">
    <citation type="journal article" date="2014" name="Nature">
        <title>Elephant shark genome provides unique insights into gnathostome evolution.</title>
        <authorList>
            <consortium name="International Elephant Shark Genome Sequencing Consortium"/>
            <person name="Venkatesh B."/>
            <person name="Lee A.P."/>
            <person name="Ravi V."/>
            <person name="Maurya A.K."/>
            <person name="Lian M.M."/>
            <person name="Swann J.B."/>
            <person name="Ohta Y."/>
            <person name="Flajnik M.F."/>
            <person name="Sutoh Y."/>
            <person name="Kasahara M."/>
            <person name="Hoon S."/>
            <person name="Gangu V."/>
            <person name="Roy S.W."/>
            <person name="Irimia M."/>
            <person name="Korzh V."/>
            <person name="Kondrychyn I."/>
            <person name="Lim Z.W."/>
            <person name="Tay B.H."/>
            <person name="Tohari S."/>
            <person name="Kong K.W."/>
            <person name="Ho S."/>
            <person name="Lorente-Galdos B."/>
            <person name="Quilez J."/>
            <person name="Marques-Bonet T."/>
            <person name="Raney B.J."/>
            <person name="Ingham P.W."/>
            <person name="Tay A."/>
            <person name="Hillier L.W."/>
            <person name="Minx P."/>
            <person name="Boehm T."/>
            <person name="Wilson R.K."/>
            <person name="Brenner S."/>
            <person name="Warren W.C."/>
        </authorList>
    </citation>
    <scope>NUCLEOTIDE SEQUENCE [LARGE SCALE GENOMIC DNA]</scope>
</reference>
<dbReference type="Pfam" id="PF05461">
    <property type="entry name" value="ApoL"/>
    <property type="match status" value="2"/>
</dbReference>
<dbReference type="AlphaFoldDB" id="A0A4W3JIR6"/>
<evidence type="ECO:0000313" key="3">
    <source>
        <dbReference type="Proteomes" id="UP000314986"/>
    </source>
</evidence>
<dbReference type="PANTHER" id="PTHR14096">
    <property type="entry name" value="APOLIPOPROTEIN L"/>
    <property type="match status" value="1"/>
</dbReference>
<reference evidence="2" key="5">
    <citation type="submission" date="2025-09" db="UniProtKB">
        <authorList>
            <consortium name="Ensembl"/>
        </authorList>
    </citation>
    <scope>IDENTIFICATION</scope>
</reference>
<evidence type="ECO:0000256" key="1">
    <source>
        <dbReference type="ARBA" id="ARBA00010090"/>
    </source>
</evidence>
<dbReference type="GO" id="GO:0005576">
    <property type="term" value="C:extracellular region"/>
    <property type="evidence" value="ECO:0007669"/>
    <property type="project" value="InterPro"/>
</dbReference>
<dbReference type="GO" id="GO:0042157">
    <property type="term" value="P:lipoprotein metabolic process"/>
    <property type="evidence" value="ECO:0007669"/>
    <property type="project" value="InterPro"/>
</dbReference>
<dbReference type="PANTHER" id="PTHR14096:SF28">
    <property type="entry name" value="APOLIPOPROTEIN L, 1-RELATED"/>
    <property type="match status" value="1"/>
</dbReference>
<sequence>MGDWWLPAYNDREPLKSELEKRAGDGQCFLQMFPERRKWMSNSIQELREIADDIDQYHRDATIASVAGSSASAVGGILTAAGIIAAPFTSGTSLVLSGVGAGVGIAGSATNLTAGVTETVARSNKQQRVDEILEEYNKGCKEMSQLAALSREIPNASHIKESVRINGLISGSLPLLSRVVSGVLSALSVVLDVFSIMKDSIDLSKGSKTRAAQTVRATAQSMEHELNAYEGIYIFLNKVVNECRADLQNYNLDYKMTC</sequence>
<proteinExistence type="inferred from homology"/>
<dbReference type="Ensembl" id="ENSCMIT00000032544.1">
    <property type="protein sequence ID" value="ENSCMIP00000032055.1"/>
    <property type="gene ID" value="ENSCMIG00000013719.1"/>
</dbReference>
<reference evidence="3" key="1">
    <citation type="journal article" date="2006" name="Science">
        <title>Ancient noncoding elements conserved in the human genome.</title>
        <authorList>
            <person name="Venkatesh B."/>
            <person name="Kirkness E.F."/>
            <person name="Loh Y.H."/>
            <person name="Halpern A.L."/>
            <person name="Lee A.P."/>
            <person name="Johnson J."/>
            <person name="Dandona N."/>
            <person name="Viswanathan L.D."/>
            <person name="Tay A."/>
            <person name="Venter J.C."/>
            <person name="Strausberg R.L."/>
            <person name="Brenner S."/>
        </authorList>
    </citation>
    <scope>NUCLEOTIDE SEQUENCE [LARGE SCALE GENOMIC DNA]</scope>
</reference>
<dbReference type="STRING" id="7868.ENSCMIP00000032055"/>
<dbReference type="GO" id="GO:0008289">
    <property type="term" value="F:lipid binding"/>
    <property type="evidence" value="ECO:0007669"/>
    <property type="project" value="InterPro"/>
</dbReference>
<organism evidence="2 3">
    <name type="scientific">Callorhinchus milii</name>
    <name type="common">Ghost shark</name>
    <dbReference type="NCBI Taxonomy" id="7868"/>
    <lineage>
        <taxon>Eukaryota</taxon>
        <taxon>Metazoa</taxon>
        <taxon>Chordata</taxon>
        <taxon>Craniata</taxon>
        <taxon>Vertebrata</taxon>
        <taxon>Chondrichthyes</taxon>
        <taxon>Holocephali</taxon>
        <taxon>Chimaeriformes</taxon>
        <taxon>Callorhinchidae</taxon>
        <taxon>Callorhinchus</taxon>
    </lineage>
</organism>
<dbReference type="GeneTree" id="ENSGT01030000234599"/>